<proteinExistence type="predicted"/>
<feature type="transmembrane region" description="Helical" evidence="9">
    <location>
        <begin position="1318"/>
        <end position="1344"/>
    </location>
</feature>
<dbReference type="GO" id="GO:0016887">
    <property type="term" value="F:ATP hydrolysis activity"/>
    <property type="evidence" value="ECO:0007669"/>
    <property type="project" value="InterPro"/>
</dbReference>
<dbReference type="Pfam" id="PF01061">
    <property type="entry name" value="ABC2_membrane"/>
    <property type="match status" value="2"/>
</dbReference>
<accession>A0A5C3QV29</accession>
<reference evidence="11 12" key="1">
    <citation type="journal article" date="2019" name="Nat. Ecol. Evol.">
        <title>Megaphylogeny resolves global patterns of mushroom evolution.</title>
        <authorList>
            <person name="Varga T."/>
            <person name="Krizsan K."/>
            <person name="Foldi C."/>
            <person name="Dima B."/>
            <person name="Sanchez-Garcia M."/>
            <person name="Sanchez-Ramirez S."/>
            <person name="Szollosi G.J."/>
            <person name="Szarkandi J.G."/>
            <person name="Papp V."/>
            <person name="Albert L."/>
            <person name="Andreopoulos W."/>
            <person name="Angelini C."/>
            <person name="Antonin V."/>
            <person name="Barry K.W."/>
            <person name="Bougher N.L."/>
            <person name="Buchanan P."/>
            <person name="Buyck B."/>
            <person name="Bense V."/>
            <person name="Catcheside P."/>
            <person name="Chovatia M."/>
            <person name="Cooper J."/>
            <person name="Damon W."/>
            <person name="Desjardin D."/>
            <person name="Finy P."/>
            <person name="Geml J."/>
            <person name="Haridas S."/>
            <person name="Hughes K."/>
            <person name="Justo A."/>
            <person name="Karasinski D."/>
            <person name="Kautmanova I."/>
            <person name="Kiss B."/>
            <person name="Kocsube S."/>
            <person name="Kotiranta H."/>
            <person name="LaButti K.M."/>
            <person name="Lechner B.E."/>
            <person name="Liimatainen K."/>
            <person name="Lipzen A."/>
            <person name="Lukacs Z."/>
            <person name="Mihaltcheva S."/>
            <person name="Morgado L.N."/>
            <person name="Niskanen T."/>
            <person name="Noordeloos M.E."/>
            <person name="Ohm R.A."/>
            <person name="Ortiz-Santana B."/>
            <person name="Ovrebo C."/>
            <person name="Racz N."/>
            <person name="Riley R."/>
            <person name="Savchenko A."/>
            <person name="Shiryaev A."/>
            <person name="Soop K."/>
            <person name="Spirin V."/>
            <person name="Szebenyi C."/>
            <person name="Tomsovsky M."/>
            <person name="Tulloss R.E."/>
            <person name="Uehling J."/>
            <person name="Grigoriev I.V."/>
            <person name="Vagvolgyi C."/>
            <person name="Papp T."/>
            <person name="Martin F.M."/>
            <person name="Miettinen O."/>
            <person name="Hibbett D.S."/>
            <person name="Nagy L.G."/>
        </authorList>
    </citation>
    <scope>NUCLEOTIDE SEQUENCE [LARGE SCALE GENOMIC DNA]</scope>
    <source>
        <strain evidence="11 12">CBS 309.79</strain>
    </source>
</reference>
<feature type="transmembrane region" description="Helical" evidence="9">
    <location>
        <begin position="1356"/>
        <end position="1376"/>
    </location>
</feature>
<dbReference type="CDD" id="cd03233">
    <property type="entry name" value="ABCG_PDR_domain1"/>
    <property type="match status" value="1"/>
</dbReference>
<feature type="region of interest" description="Disordered" evidence="8">
    <location>
        <begin position="1"/>
        <end position="58"/>
    </location>
</feature>
<dbReference type="InterPro" id="IPR003439">
    <property type="entry name" value="ABC_transporter-like_ATP-bd"/>
</dbReference>
<dbReference type="Proteomes" id="UP000305067">
    <property type="component" value="Unassembled WGS sequence"/>
</dbReference>
<dbReference type="InterPro" id="IPR010929">
    <property type="entry name" value="PDR_CDR_ABC"/>
</dbReference>
<dbReference type="GO" id="GO:0140359">
    <property type="term" value="F:ABC-type transporter activity"/>
    <property type="evidence" value="ECO:0007669"/>
    <property type="project" value="InterPro"/>
</dbReference>
<feature type="transmembrane region" description="Helical" evidence="9">
    <location>
        <begin position="657"/>
        <end position="683"/>
    </location>
</feature>
<sequence>MARKHDSIRLEPFQDRAHHMGEEDDDLDAFQYRGIAPLPPTSPTDEPMSPTSPFQHTYPDPRGTSVHRVSMDYFDPVGVQALRRRSVSSNLTHDLRPSMGIMPLTPLGGIRDVEEEPRRHLSAAPSHTTLVAKEGRQEKKNRPLASTSEESLDTLDSIDVPTDLKEGTFDFEKSLYSFMRGSESSDLNSREIGVMFQNLTVQGISSAASYQPTFGSTFNPKQIAAGLQASRNPQIRDILSGLEGVICPGEMLLVLGSPGSGCTTLLKMLANQRDGYHEVKGEVHYDSMSPEEMHKSYRGDIHYCGEDDVHFPSLTVGQTLNFASTTRTPSNRVVGSRKKFTEQFTEVLSTVFGLRHTKDTPVGDAMIRGVSGGEKKRVSIAETLASRALITAWDNSTRGLDSSTALEFVRALRIATDSCKLSTIVSLYQAGESLYQHFDKVCVLYEGKMAYFGPTDRARAYFMKMGYEPANRQTTPDFLVAVTDPNARIPRNGFNNLPRTSAEFARHFWKSSLGQLNRKEIEMYRKLFVGKAERAHAYQIAAARERSKNSPKSSPYLTSVPMQMRAVIKRRIQIMNGTRVIVFINLSLYLFQAIIMGTVFLNSPVDTSAFFSRGGILFFAMLFNALTSMAEIPALFDQRPIVLRHQKAAFYHPFVEALALTIVDAPITILINTVFCSVLYLLIGLQRTASQFFIFLLFVCVLGLTMKACFRTLAAASQTPEAAQAMAGVLVLAFSIYTGFAIPKPNMIKALSWITYINPIHYAFKSVMINEFRTLRATCSNVVPDGPGYENITLANKVCTTPGSIPGEELVNGEVYANLTFDFHYSDLWSNFAIVMAFCIGFFLLLLYFTQVNIKSSFNNVVVQYKMGSDIPAETSKSKDEETVEDLHPQYRTWNENHQTVVDPMVMTDIFSWHGINYTVPVEKGERKLLDDISGYVAPGRLTALMGESGAGKTTLLNVLAARTTSGLVTGQRLVNGQELPLDFQSQTGYCPQMDTHVPSSTVREALLFSAKLRQPPSVPLYDKEAYVEKCLKMVGLERYGDAIVGTLGLEYQKRVTIGVELAAKPRLLLFLDEPTSGLDSQSSWAILQCLRDLANSGQAILCTIHQPSAELFQVFDRLLLLRKGGQMCYLGDIGHRATTLISYFERNGGRHCEPEENPAEYMLEVIGAGATATSTQDWAETWRATPEARHVEYEMENILRPGHGHNAVHESRTTEFATPWMTQFKELTKRDLIAHWRNPEYLVAKMMLNIVAGLFIGFTFYQQPSSPQGSQNKLFAVFMSLVLTVPLSNQLQVAFIKMRDVYEIRERPSRMYSWTALVTSQFVSAMPWNFLGTGLYFVCWYWTVGFATDRAGYTYLMLGVVFPLYYTSIALAVAAMASTAELAAILFTFLFSFVLTFNGVLQPFRRLGWWRWVYRINPFTYLVEGILGQVIGKQPVYCSVMEYVPVVPPTGMNCLQYLRPYIENAGGYIWDANARDVCRYCPMRNTDQFLGPLFNIYYENHWRDFGLLLVFIAFNIVCLYVMTFIFRIRPSKL</sequence>
<feature type="transmembrane region" description="Helical" evidence="9">
    <location>
        <begin position="616"/>
        <end position="636"/>
    </location>
</feature>
<keyword evidence="12" id="KW-1185">Reference proteome</keyword>
<dbReference type="GO" id="GO:0005524">
    <property type="term" value="F:ATP binding"/>
    <property type="evidence" value="ECO:0007669"/>
    <property type="project" value="UniProtKB-KW"/>
</dbReference>
<dbReference type="InterPro" id="IPR003593">
    <property type="entry name" value="AAA+_ATPase"/>
</dbReference>
<dbReference type="CDD" id="cd03232">
    <property type="entry name" value="ABCG_PDR_domain2"/>
    <property type="match status" value="1"/>
</dbReference>
<dbReference type="Gene3D" id="3.40.50.300">
    <property type="entry name" value="P-loop containing nucleotide triphosphate hydrolases"/>
    <property type="match status" value="2"/>
</dbReference>
<keyword evidence="2" id="KW-0813">Transport</keyword>
<feature type="transmembrane region" description="Helical" evidence="9">
    <location>
        <begin position="1275"/>
        <end position="1297"/>
    </location>
</feature>
<keyword evidence="6 9" id="KW-1133">Transmembrane helix</keyword>
<feature type="region of interest" description="Disordered" evidence="8">
    <location>
        <begin position="115"/>
        <end position="159"/>
    </location>
</feature>
<dbReference type="SUPFAM" id="SSF52540">
    <property type="entry name" value="P-loop containing nucleoside triphosphate hydrolases"/>
    <property type="match status" value="2"/>
</dbReference>
<organism evidence="11 12">
    <name type="scientific">Pterulicium gracile</name>
    <dbReference type="NCBI Taxonomy" id="1884261"/>
    <lineage>
        <taxon>Eukaryota</taxon>
        <taxon>Fungi</taxon>
        <taxon>Dikarya</taxon>
        <taxon>Basidiomycota</taxon>
        <taxon>Agaricomycotina</taxon>
        <taxon>Agaricomycetes</taxon>
        <taxon>Agaricomycetidae</taxon>
        <taxon>Agaricales</taxon>
        <taxon>Pleurotineae</taxon>
        <taxon>Pterulaceae</taxon>
        <taxon>Pterulicium</taxon>
    </lineage>
</organism>
<feature type="transmembrane region" description="Helical" evidence="9">
    <location>
        <begin position="1243"/>
        <end position="1263"/>
    </location>
</feature>
<evidence type="ECO:0000256" key="3">
    <source>
        <dbReference type="ARBA" id="ARBA00022692"/>
    </source>
</evidence>
<name>A0A5C3QV29_9AGAR</name>
<evidence type="ECO:0000256" key="5">
    <source>
        <dbReference type="ARBA" id="ARBA00022840"/>
    </source>
</evidence>
<keyword evidence="7 9" id="KW-0472">Membrane</keyword>
<evidence type="ECO:0000313" key="12">
    <source>
        <dbReference type="Proteomes" id="UP000305067"/>
    </source>
</evidence>
<dbReference type="InterPro" id="IPR034003">
    <property type="entry name" value="ABCG_PDR_2"/>
</dbReference>
<dbReference type="PROSITE" id="PS50893">
    <property type="entry name" value="ABC_TRANSPORTER_2"/>
    <property type="match status" value="2"/>
</dbReference>
<evidence type="ECO:0000256" key="9">
    <source>
        <dbReference type="SAM" id="Phobius"/>
    </source>
</evidence>
<evidence type="ECO:0000256" key="6">
    <source>
        <dbReference type="ARBA" id="ARBA00022989"/>
    </source>
</evidence>
<evidence type="ECO:0000256" key="8">
    <source>
        <dbReference type="SAM" id="MobiDB-lite"/>
    </source>
</evidence>
<feature type="transmembrane region" description="Helical" evidence="9">
    <location>
        <begin position="1383"/>
        <end position="1402"/>
    </location>
</feature>
<dbReference type="GO" id="GO:0016020">
    <property type="term" value="C:membrane"/>
    <property type="evidence" value="ECO:0007669"/>
    <property type="project" value="UniProtKB-SubCell"/>
</dbReference>
<dbReference type="Pfam" id="PF14510">
    <property type="entry name" value="ABC_trans_N"/>
    <property type="match status" value="1"/>
</dbReference>
<feature type="transmembrane region" description="Helical" evidence="9">
    <location>
        <begin position="1506"/>
        <end position="1527"/>
    </location>
</feature>
<feature type="domain" description="ABC transporter" evidence="10">
    <location>
        <begin position="218"/>
        <end position="471"/>
    </location>
</feature>
<evidence type="ECO:0000256" key="1">
    <source>
        <dbReference type="ARBA" id="ARBA00004141"/>
    </source>
</evidence>
<dbReference type="STRING" id="1884261.A0A5C3QV29"/>
<dbReference type="InterPro" id="IPR029481">
    <property type="entry name" value="ABC_trans_N"/>
</dbReference>
<feature type="domain" description="ABC transporter" evidence="10">
    <location>
        <begin position="905"/>
        <end position="1149"/>
    </location>
</feature>
<dbReference type="FunFam" id="3.40.50.300:FF:000054">
    <property type="entry name" value="ABC multidrug transporter atrF"/>
    <property type="match status" value="1"/>
</dbReference>
<protein>
    <submittedName>
        <fullName evidence="11">ABC-2 type transporter-domain-containing protein</fullName>
    </submittedName>
</protein>
<dbReference type="InterPro" id="IPR013525">
    <property type="entry name" value="ABC2_TM"/>
</dbReference>
<dbReference type="PROSITE" id="PS00211">
    <property type="entry name" value="ABC_TRANSPORTER_1"/>
    <property type="match status" value="1"/>
</dbReference>
<feature type="transmembrane region" description="Helical" evidence="9">
    <location>
        <begin position="722"/>
        <end position="742"/>
    </location>
</feature>
<evidence type="ECO:0000256" key="2">
    <source>
        <dbReference type="ARBA" id="ARBA00022448"/>
    </source>
</evidence>
<evidence type="ECO:0000259" key="10">
    <source>
        <dbReference type="PROSITE" id="PS50893"/>
    </source>
</evidence>
<feature type="transmembrane region" description="Helical" evidence="9">
    <location>
        <begin position="580"/>
        <end position="601"/>
    </location>
</feature>
<dbReference type="EMBL" id="ML178816">
    <property type="protein sequence ID" value="TFL05893.1"/>
    <property type="molecule type" value="Genomic_DNA"/>
</dbReference>
<gene>
    <name evidence="11" type="ORF">BDV98DRAFT_648022</name>
</gene>
<evidence type="ECO:0000256" key="7">
    <source>
        <dbReference type="ARBA" id="ARBA00023136"/>
    </source>
</evidence>
<feature type="transmembrane region" description="Helical" evidence="9">
    <location>
        <begin position="689"/>
        <end position="710"/>
    </location>
</feature>
<dbReference type="InterPro" id="IPR017871">
    <property type="entry name" value="ABC_transporter-like_CS"/>
</dbReference>
<comment type="subcellular location">
    <subcellularLocation>
        <location evidence="1">Membrane</location>
        <topology evidence="1">Multi-pass membrane protein</topology>
    </subcellularLocation>
</comment>
<keyword evidence="3 9" id="KW-0812">Transmembrane</keyword>
<feature type="transmembrane region" description="Helical" evidence="9">
    <location>
        <begin position="828"/>
        <end position="849"/>
    </location>
</feature>
<evidence type="ECO:0000313" key="11">
    <source>
        <dbReference type="EMBL" id="TFL05893.1"/>
    </source>
</evidence>
<dbReference type="OrthoDB" id="245989at2759"/>
<keyword evidence="4" id="KW-0547">Nucleotide-binding</keyword>
<feature type="compositionally biased region" description="Basic and acidic residues" evidence="8">
    <location>
        <begin position="1"/>
        <end position="21"/>
    </location>
</feature>
<evidence type="ECO:0000256" key="4">
    <source>
        <dbReference type="ARBA" id="ARBA00022741"/>
    </source>
</evidence>
<dbReference type="InterPro" id="IPR027417">
    <property type="entry name" value="P-loop_NTPase"/>
</dbReference>
<dbReference type="InterPro" id="IPR034001">
    <property type="entry name" value="ABCG_PDR_1"/>
</dbReference>
<dbReference type="Pfam" id="PF00005">
    <property type="entry name" value="ABC_tran"/>
    <property type="match status" value="2"/>
</dbReference>
<dbReference type="SMART" id="SM00382">
    <property type="entry name" value="AAA"/>
    <property type="match status" value="2"/>
</dbReference>
<keyword evidence="5" id="KW-0067">ATP-binding</keyword>
<dbReference type="PANTHER" id="PTHR19241">
    <property type="entry name" value="ATP-BINDING CASSETTE TRANSPORTER"/>
    <property type="match status" value="1"/>
</dbReference>
<dbReference type="Pfam" id="PF06422">
    <property type="entry name" value="PDR_CDR"/>
    <property type="match status" value="1"/>
</dbReference>